<dbReference type="GO" id="GO:0005524">
    <property type="term" value="F:ATP binding"/>
    <property type="evidence" value="ECO:0007669"/>
    <property type="project" value="InterPro"/>
</dbReference>
<evidence type="ECO:0000256" key="3">
    <source>
        <dbReference type="ARBA" id="ARBA00022614"/>
    </source>
</evidence>
<evidence type="ECO:0000256" key="4">
    <source>
        <dbReference type="ARBA" id="ARBA00022692"/>
    </source>
</evidence>
<evidence type="ECO:0000256" key="5">
    <source>
        <dbReference type="ARBA" id="ARBA00022729"/>
    </source>
</evidence>
<dbReference type="OrthoDB" id="1911848at2759"/>
<dbReference type="EMBL" id="LR746277">
    <property type="protein sequence ID" value="CAA7407970.1"/>
    <property type="molecule type" value="Genomic_DNA"/>
</dbReference>
<dbReference type="InterPro" id="IPR000719">
    <property type="entry name" value="Prot_kinase_dom"/>
</dbReference>
<evidence type="ECO:0000256" key="7">
    <source>
        <dbReference type="ARBA" id="ARBA00022989"/>
    </source>
</evidence>
<evidence type="ECO:0000256" key="11">
    <source>
        <dbReference type="SAM" id="SignalP"/>
    </source>
</evidence>
<evidence type="ECO:0000313" key="13">
    <source>
        <dbReference type="EMBL" id="CAA7407970.1"/>
    </source>
</evidence>
<feature type="chain" id="PRO_5029907502" description="Protein kinase domain-containing protein" evidence="11">
    <location>
        <begin position="31"/>
        <end position="659"/>
    </location>
</feature>
<sequence length="659" mass="70085">MVEGSEIHLARLSLLMFALSFWVAPPPAAGLTTDGLSLLAFKSAIFADPMQSLSSWVDSDRTPCFWAGVSCRRGRVVAISLPDRGLRGYLPSELGLLSSLQNLSLSHNNISGLIPAQVGELAALVSLDLSYNNLSGSIPAEIGTLQELAHLDLSSNTLNGSLPPSIGALLKLTGVLNLSCNSISGRIPAAYGNLPVAVSLDLKQNNLSGEIPQTGSLLNQGPTAFSGNPGLCGFPLKNPCQIPDGDPRIPLPNPNLSPYSGFSSPNQTETDQLKKKRTATVPILVGVLLAAVGSVFLLHWLCRRRRGNGEEKAAKDKRTEEKRDGQSGEIFVPVDEGFGLELEELLRASAYVVGKSRTGIVYKVVVGRGAAVAVRRLSEGEDGAAAGDGAWRRRREFESEVAAIARVKHPNVVGLRAYYYAPDEKLLVYDYISNGSLHAALHGGSVNPSQPPLAWAARLKIVQGAARGLAFIHECSPRRYVHGNIKSSKILLDEELHPSVSGFGLSRLISAARSSSQHSRKLSSGSAHLVASGVGSKLPSSPSSSYLAPEARIAGGGGLTQKSDVYSFGVVLLEVLTGRLPGASLEGDNLDLESFVRKAFREERALSEIVDPSLLHEVHAKKQVLAVFHVALGCTESDPDTRPRMRAVSQSLDRVSGPP</sequence>
<feature type="transmembrane region" description="Helical" evidence="10">
    <location>
        <begin position="281"/>
        <end position="302"/>
    </location>
</feature>
<dbReference type="InterPro" id="IPR011009">
    <property type="entry name" value="Kinase-like_dom_sf"/>
</dbReference>
<dbReference type="InterPro" id="IPR001245">
    <property type="entry name" value="Ser-Thr/Tyr_kinase_cat_dom"/>
</dbReference>
<evidence type="ECO:0000256" key="10">
    <source>
        <dbReference type="SAM" id="Phobius"/>
    </source>
</evidence>
<accession>A0A7I8LDN8</accession>
<keyword evidence="8 10" id="KW-0472">Membrane</keyword>
<keyword evidence="3" id="KW-0433">Leucine-rich repeat</keyword>
<feature type="region of interest" description="Disordered" evidence="9">
    <location>
        <begin position="244"/>
        <end position="272"/>
    </location>
</feature>
<evidence type="ECO:0000256" key="9">
    <source>
        <dbReference type="SAM" id="MobiDB-lite"/>
    </source>
</evidence>
<dbReference type="Gene3D" id="1.10.510.10">
    <property type="entry name" value="Transferase(Phosphotransferase) domain 1"/>
    <property type="match status" value="1"/>
</dbReference>
<keyword evidence="5 11" id="KW-0732">Signal</keyword>
<keyword evidence="4 10" id="KW-0812">Transmembrane</keyword>
<gene>
    <name evidence="13" type="ORF">SI8410_14018648</name>
</gene>
<dbReference type="FunFam" id="3.80.10.10:FF:000722">
    <property type="entry name" value="Leucine-rich repeat receptor-like protein kinase"/>
    <property type="match status" value="1"/>
</dbReference>
<dbReference type="Gene3D" id="3.80.10.10">
    <property type="entry name" value="Ribonuclease Inhibitor"/>
    <property type="match status" value="2"/>
</dbReference>
<dbReference type="Pfam" id="PF07714">
    <property type="entry name" value="PK_Tyr_Ser-Thr"/>
    <property type="match status" value="1"/>
</dbReference>
<dbReference type="AlphaFoldDB" id="A0A7I8LDN8"/>
<protein>
    <recommendedName>
        <fullName evidence="12">Protein kinase domain-containing protein</fullName>
    </recommendedName>
</protein>
<feature type="domain" description="Protein kinase" evidence="12">
    <location>
        <begin position="347"/>
        <end position="659"/>
    </location>
</feature>
<dbReference type="InterPro" id="IPR032675">
    <property type="entry name" value="LRR_dom_sf"/>
</dbReference>
<dbReference type="GO" id="GO:0004672">
    <property type="term" value="F:protein kinase activity"/>
    <property type="evidence" value="ECO:0007669"/>
    <property type="project" value="InterPro"/>
</dbReference>
<feature type="region of interest" description="Disordered" evidence="9">
    <location>
        <begin position="637"/>
        <end position="659"/>
    </location>
</feature>
<evidence type="ECO:0000256" key="6">
    <source>
        <dbReference type="ARBA" id="ARBA00022737"/>
    </source>
</evidence>
<name>A0A7I8LDN8_SPIIN</name>
<dbReference type="Pfam" id="PF13855">
    <property type="entry name" value="LRR_8"/>
    <property type="match status" value="1"/>
</dbReference>
<dbReference type="Gene3D" id="3.30.200.20">
    <property type="entry name" value="Phosphorylase Kinase, domain 1"/>
    <property type="match status" value="1"/>
</dbReference>
<evidence type="ECO:0000256" key="8">
    <source>
        <dbReference type="ARBA" id="ARBA00023136"/>
    </source>
</evidence>
<dbReference type="PRINTS" id="PR00019">
    <property type="entry name" value="LEURICHRPT"/>
</dbReference>
<dbReference type="FunFam" id="3.80.10.10:FF:000129">
    <property type="entry name" value="Leucine-rich repeat receptor-like kinase"/>
    <property type="match status" value="1"/>
</dbReference>
<dbReference type="SUPFAM" id="SSF52058">
    <property type="entry name" value="L domain-like"/>
    <property type="match status" value="1"/>
</dbReference>
<evidence type="ECO:0000313" key="14">
    <source>
        <dbReference type="Proteomes" id="UP000663760"/>
    </source>
</evidence>
<comment type="subcellular location">
    <subcellularLocation>
        <location evidence="1">Membrane</location>
        <topology evidence="1">Single-pass membrane protein</topology>
    </subcellularLocation>
</comment>
<keyword evidence="2" id="KW-0597">Phosphoprotein</keyword>
<feature type="signal peptide" evidence="11">
    <location>
        <begin position="1"/>
        <end position="30"/>
    </location>
</feature>
<dbReference type="InterPro" id="IPR001611">
    <property type="entry name" value="Leu-rich_rpt"/>
</dbReference>
<dbReference type="InterPro" id="IPR013210">
    <property type="entry name" value="LRR_N_plant-typ"/>
</dbReference>
<proteinExistence type="predicted"/>
<dbReference type="Proteomes" id="UP000663760">
    <property type="component" value="Chromosome 14"/>
</dbReference>
<organism evidence="13 14">
    <name type="scientific">Spirodela intermedia</name>
    <name type="common">Intermediate duckweed</name>
    <dbReference type="NCBI Taxonomy" id="51605"/>
    <lineage>
        <taxon>Eukaryota</taxon>
        <taxon>Viridiplantae</taxon>
        <taxon>Streptophyta</taxon>
        <taxon>Embryophyta</taxon>
        <taxon>Tracheophyta</taxon>
        <taxon>Spermatophyta</taxon>
        <taxon>Magnoliopsida</taxon>
        <taxon>Liliopsida</taxon>
        <taxon>Araceae</taxon>
        <taxon>Lemnoideae</taxon>
        <taxon>Spirodela</taxon>
    </lineage>
</organism>
<dbReference type="PANTHER" id="PTHR48007:SF8">
    <property type="entry name" value="RECEPTOR PROTEIN KINASE-LIKE PROTEIN ZAR1"/>
    <property type="match status" value="1"/>
</dbReference>
<feature type="compositionally biased region" description="Polar residues" evidence="9">
    <location>
        <begin position="256"/>
        <end position="270"/>
    </location>
</feature>
<evidence type="ECO:0000256" key="1">
    <source>
        <dbReference type="ARBA" id="ARBA00004167"/>
    </source>
</evidence>
<keyword evidence="14" id="KW-1185">Reference proteome</keyword>
<dbReference type="InterPro" id="IPR046959">
    <property type="entry name" value="PRK1-6/SRF4-like"/>
</dbReference>
<evidence type="ECO:0000259" key="12">
    <source>
        <dbReference type="PROSITE" id="PS50011"/>
    </source>
</evidence>
<dbReference type="PROSITE" id="PS50011">
    <property type="entry name" value="PROTEIN_KINASE_DOM"/>
    <property type="match status" value="1"/>
</dbReference>
<keyword evidence="6" id="KW-0677">Repeat</keyword>
<dbReference type="SUPFAM" id="SSF56112">
    <property type="entry name" value="Protein kinase-like (PK-like)"/>
    <property type="match status" value="1"/>
</dbReference>
<keyword evidence="7 10" id="KW-1133">Transmembrane helix</keyword>
<dbReference type="GO" id="GO:0016020">
    <property type="term" value="C:membrane"/>
    <property type="evidence" value="ECO:0007669"/>
    <property type="project" value="UniProtKB-SubCell"/>
</dbReference>
<dbReference type="SMART" id="SM00220">
    <property type="entry name" value="S_TKc"/>
    <property type="match status" value="1"/>
</dbReference>
<evidence type="ECO:0000256" key="2">
    <source>
        <dbReference type="ARBA" id="ARBA00022553"/>
    </source>
</evidence>
<dbReference type="Pfam" id="PF08263">
    <property type="entry name" value="LRRNT_2"/>
    <property type="match status" value="1"/>
</dbReference>
<dbReference type="PANTHER" id="PTHR48007">
    <property type="entry name" value="LEUCINE-RICH REPEAT RECEPTOR-LIKE PROTEIN KINASE PXC1"/>
    <property type="match status" value="1"/>
</dbReference>
<reference evidence="13" key="1">
    <citation type="submission" date="2020-02" db="EMBL/GenBank/DDBJ databases">
        <authorList>
            <person name="Scholz U."/>
            <person name="Mascher M."/>
            <person name="Fiebig A."/>
        </authorList>
    </citation>
    <scope>NUCLEOTIDE SEQUENCE</scope>
</reference>